<dbReference type="Proteomes" id="UP001199915">
    <property type="component" value="Unassembled WGS sequence"/>
</dbReference>
<evidence type="ECO:0000313" key="2">
    <source>
        <dbReference type="EMBL" id="MCG4766812.1"/>
    </source>
</evidence>
<dbReference type="EMBL" id="JAKNFS010000024">
    <property type="protein sequence ID" value="MCG4766812.1"/>
    <property type="molecule type" value="Genomic_DNA"/>
</dbReference>
<evidence type="ECO:0000256" key="1">
    <source>
        <dbReference type="SAM" id="MobiDB-lite"/>
    </source>
</evidence>
<gene>
    <name evidence="2" type="ORF">L0N21_15055</name>
</gene>
<dbReference type="AlphaFoldDB" id="A0AAE3F6F0"/>
<comment type="caution">
    <text evidence="2">The sequence shown here is derived from an EMBL/GenBank/DDBJ whole genome shotgun (WGS) entry which is preliminary data.</text>
</comment>
<feature type="compositionally biased region" description="Basic and acidic residues" evidence="1">
    <location>
        <begin position="17"/>
        <end position="60"/>
    </location>
</feature>
<evidence type="ECO:0000313" key="3">
    <source>
        <dbReference type="Proteomes" id="UP001199915"/>
    </source>
</evidence>
<protein>
    <submittedName>
        <fullName evidence="2">Uncharacterized protein</fullName>
    </submittedName>
</protein>
<organism evidence="2 3">
    <name type="scientific">Fusicatenibacter saccharivorans</name>
    <dbReference type="NCBI Taxonomy" id="1150298"/>
    <lineage>
        <taxon>Bacteria</taxon>
        <taxon>Bacillati</taxon>
        <taxon>Bacillota</taxon>
        <taxon>Clostridia</taxon>
        <taxon>Lachnospirales</taxon>
        <taxon>Lachnospiraceae</taxon>
        <taxon>Fusicatenibacter</taxon>
    </lineage>
</organism>
<name>A0AAE3F6F0_9FIRM</name>
<accession>A0AAE3F6F0</accession>
<reference evidence="2" key="1">
    <citation type="submission" date="2022-01" db="EMBL/GenBank/DDBJ databases">
        <title>Collection of gut derived symbiotic bacterial strains cultured from healthy donors.</title>
        <authorList>
            <person name="Lin H."/>
            <person name="Kohout C."/>
            <person name="Waligurski E."/>
            <person name="Pamer E.G."/>
        </authorList>
    </citation>
    <scope>NUCLEOTIDE SEQUENCE</scope>
    <source>
        <strain evidence="2">DFI.5.49</strain>
    </source>
</reference>
<sequence>MQLGLQNKKNQRKTARREKNWRKNEKEDDSRIMPLTDENKEKNAENLKKTRKNDEKTEPW</sequence>
<proteinExistence type="predicted"/>
<feature type="region of interest" description="Disordered" evidence="1">
    <location>
        <begin position="1"/>
        <end position="60"/>
    </location>
</feature>
<dbReference type="RefSeq" id="WP_238033555.1">
    <property type="nucleotide sequence ID" value="NZ_JAKNFS010000024.1"/>
</dbReference>